<protein>
    <submittedName>
        <fullName evidence="1">Zinc-binding alcohol dehydrogenase family protein</fullName>
    </submittedName>
</protein>
<dbReference type="EMBL" id="BAAAZO010000012">
    <property type="protein sequence ID" value="GAA3634707.1"/>
    <property type="molecule type" value="Genomic_DNA"/>
</dbReference>
<reference evidence="2" key="1">
    <citation type="journal article" date="2019" name="Int. J. Syst. Evol. Microbiol.">
        <title>The Global Catalogue of Microorganisms (GCM) 10K type strain sequencing project: providing services to taxonomists for standard genome sequencing and annotation.</title>
        <authorList>
            <consortium name="The Broad Institute Genomics Platform"/>
            <consortium name="The Broad Institute Genome Sequencing Center for Infectious Disease"/>
            <person name="Wu L."/>
            <person name="Ma J."/>
        </authorList>
    </citation>
    <scope>NUCLEOTIDE SEQUENCE [LARGE SCALE GENOMIC DNA]</scope>
    <source>
        <strain evidence="2">JCM 16902</strain>
    </source>
</reference>
<name>A0ABP7AKA7_9ACTN</name>
<proteinExistence type="predicted"/>
<dbReference type="Gene3D" id="3.40.50.720">
    <property type="entry name" value="NAD(P)-binding Rossmann-like Domain"/>
    <property type="match status" value="1"/>
</dbReference>
<accession>A0ABP7AKA7</accession>
<dbReference type="RefSeq" id="WP_231488033.1">
    <property type="nucleotide sequence ID" value="NZ_BAAAZO010000012.1"/>
</dbReference>
<dbReference type="Proteomes" id="UP001501074">
    <property type="component" value="Unassembled WGS sequence"/>
</dbReference>
<keyword evidence="2" id="KW-1185">Reference proteome</keyword>
<gene>
    <name evidence="1" type="ORF">GCM10022223_61360</name>
</gene>
<dbReference type="Gene3D" id="3.90.180.10">
    <property type="entry name" value="Medium-chain alcohol dehydrogenases, catalytic domain"/>
    <property type="match status" value="2"/>
</dbReference>
<dbReference type="SUPFAM" id="SSF51735">
    <property type="entry name" value="NAD(P)-binding Rossmann-fold domains"/>
    <property type="match status" value="1"/>
</dbReference>
<comment type="caution">
    <text evidence="1">The sequence shown here is derived from an EMBL/GenBank/DDBJ whole genome shotgun (WGS) entry which is preliminary data.</text>
</comment>
<dbReference type="InterPro" id="IPR051397">
    <property type="entry name" value="Zn-ADH-like_protein"/>
</dbReference>
<sequence length="315" mass="32819">MKAAVVTAYGEAPRYLDLPEPRAVGEHELVVEVLAAGLHPRVRMQAEGSHYTSSAEDLPLVPGIDGVGRGPDGRLWYFMSLGARAGSMAERTVIDTRRALMLPESTDPVTVAGTLNCAIASWLVLSRRIPFEKGHNVLILGATGGTGQMSVPVARHFGAGRVIAVGRDTGRLAALPGVDDIALLGDPESVARVGAEVDVVLDYVWGEPAVAAMTALVQNRPEPARPLTWVQLGEIAGAQASVPAGLLRSSGLQILGSGQGSLGTADMATEIPAVAAEIARGTFAMKTTAIALEHVEEAWNRPADSSSRIVLTAGS</sequence>
<evidence type="ECO:0000313" key="2">
    <source>
        <dbReference type="Proteomes" id="UP001501074"/>
    </source>
</evidence>
<organism evidence="1 2">
    <name type="scientific">Kineosporia mesophila</name>
    <dbReference type="NCBI Taxonomy" id="566012"/>
    <lineage>
        <taxon>Bacteria</taxon>
        <taxon>Bacillati</taxon>
        <taxon>Actinomycetota</taxon>
        <taxon>Actinomycetes</taxon>
        <taxon>Kineosporiales</taxon>
        <taxon>Kineosporiaceae</taxon>
        <taxon>Kineosporia</taxon>
    </lineage>
</organism>
<dbReference type="SUPFAM" id="SSF50129">
    <property type="entry name" value="GroES-like"/>
    <property type="match status" value="1"/>
</dbReference>
<dbReference type="PANTHER" id="PTHR43677:SF11">
    <property type="entry name" value="ZINC-CONTAINING ALCOHOL DEHYDROGENASE"/>
    <property type="match status" value="1"/>
</dbReference>
<dbReference type="InterPro" id="IPR036291">
    <property type="entry name" value="NAD(P)-bd_dom_sf"/>
</dbReference>
<dbReference type="InterPro" id="IPR011032">
    <property type="entry name" value="GroES-like_sf"/>
</dbReference>
<dbReference type="PANTHER" id="PTHR43677">
    <property type="entry name" value="SHORT-CHAIN DEHYDROGENASE/REDUCTASE"/>
    <property type="match status" value="1"/>
</dbReference>
<evidence type="ECO:0000313" key="1">
    <source>
        <dbReference type="EMBL" id="GAA3634707.1"/>
    </source>
</evidence>